<feature type="transmembrane region" description="Helical" evidence="1">
    <location>
        <begin position="186"/>
        <end position="206"/>
    </location>
</feature>
<evidence type="ECO:0000313" key="2">
    <source>
        <dbReference type="EMBL" id="CAB4950706.1"/>
    </source>
</evidence>
<organism evidence="2">
    <name type="scientific">freshwater metagenome</name>
    <dbReference type="NCBI Taxonomy" id="449393"/>
    <lineage>
        <taxon>unclassified sequences</taxon>
        <taxon>metagenomes</taxon>
        <taxon>ecological metagenomes</taxon>
    </lineage>
</organism>
<protein>
    <submittedName>
        <fullName evidence="2">Unannotated protein</fullName>
    </submittedName>
</protein>
<keyword evidence="1" id="KW-0472">Membrane</keyword>
<dbReference type="PANTHER" id="PTHR43685">
    <property type="entry name" value="GLYCOSYLTRANSFERASE"/>
    <property type="match status" value="1"/>
</dbReference>
<dbReference type="AlphaFoldDB" id="A0A6J7K4V1"/>
<feature type="transmembrane region" description="Helical" evidence="1">
    <location>
        <begin position="402"/>
        <end position="423"/>
    </location>
</feature>
<feature type="transmembrane region" description="Helical" evidence="1">
    <location>
        <begin position="504"/>
        <end position="529"/>
    </location>
</feature>
<dbReference type="PANTHER" id="PTHR43685:SF3">
    <property type="entry name" value="SLR2126 PROTEIN"/>
    <property type="match status" value="1"/>
</dbReference>
<proteinExistence type="predicted"/>
<dbReference type="InterPro" id="IPR050834">
    <property type="entry name" value="Glycosyltransf_2"/>
</dbReference>
<feature type="transmembrane region" description="Helical" evidence="1">
    <location>
        <begin position="358"/>
        <end position="381"/>
    </location>
</feature>
<reference evidence="2" key="1">
    <citation type="submission" date="2020-05" db="EMBL/GenBank/DDBJ databases">
        <authorList>
            <person name="Chiriac C."/>
            <person name="Salcher M."/>
            <person name="Ghai R."/>
            <person name="Kavagutti S V."/>
        </authorList>
    </citation>
    <scope>NUCLEOTIDE SEQUENCE</scope>
</reference>
<dbReference type="Gene3D" id="3.90.550.10">
    <property type="entry name" value="Spore Coat Polysaccharide Biosynthesis Protein SpsA, Chain A"/>
    <property type="match status" value="1"/>
</dbReference>
<name>A0A6J7K4V1_9ZZZZ</name>
<evidence type="ECO:0000256" key="1">
    <source>
        <dbReference type="SAM" id="Phobius"/>
    </source>
</evidence>
<gene>
    <name evidence="2" type="ORF">UFOPK3837_00408</name>
</gene>
<dbReference type="EMBL" id="CAFBNO010000009">
    <property type="protein sequence ID" value="CAB4950706.1"/>
    <property type="molecule type" value="Genomic_DNA"/>
</dbReference>
<sequence length="850" mass="91086">MARTALGSSVASAIVNLNVEPDPNTWVWLNFSNSNPEPGALSALLEAASRSELTAIIGPKLVSSANPRIITQLGLTLTPLGDAFSPVSEVFDQGQKDRAGDVLAVGAPGMLFRASLLAEVGNFDENAPELAADIDFSIRTRMAGYRVAVEPAARVSYDGKGVELGRSLKVERRKATIHLRMVYSPIWLVALYWLTLIPMGFLRAIYRIAQKRPDRIWAELYSGFWGFFSAPRRLQSRRNIPKQSKVTLASLKPLRASWGEVRLANRASADRDESQQNLAAFARADENEAPAKGFGESFAWLFVILLAAASWKLFPVGVVTGGSALPLSPDLSHLFARAGASWQPIGDGFIAPSDPFNWVLLMLGSATFWAPQLSIGFLLFAARSLAFAGAWRVAGLATKKAWVRNLSALAYALWPTFGVGLGSARVPEVVATICLPWLVLAITRAAGIGRFGSARSNRQTWSWVALAGLLLAIEGASAPSLLPLILLGLAVVALMRIRRLGYLFWIPLPLGAIFAPYAYALIVGLGQPAAVLADSGVAASTRIFNNLELLIGGSVLTVVYIAVSLGALMTKRWVAALALWGFGLVLLVGAWLTQRLVFPGYETKTVTGSPLVLLSAVALVVTVLSAIALDSIGKKGLTRIVATVVLLGGFAPLTYLAATSSTSFSSTDGRVVPWLLVSQGDTDAQLLVISASRNNYAVQWLPARGAHLEDLSTIYRFDLKNRVNSSDYQRLAKLAGNMVSANGLDISAALQQSNVEYVLVPNDGTAKVVEIAGSLNSVPQLESAGDTEFGKLWRVKSAGKIGYTKHSVWSVTKGVQVAVICSFLLLAIPSRGRKKSFDAEIFLGEEESDV</sequence>
<accession>A0A6J7K4V1</accession>
<keyword evidence="1" id="KW-0812">Transmembrane</keyword>
<feature type="transmembrane region" description="Helical" evidence="1">
    <location>
        <begin position="481"/>
        <end position="497"/>
    </location>
</feature>
<feature type="transmembrane region" description="Helical" evidence="1">
    <location>
        <begin position="298"/>
        <end position="325"/>
    </location>
</feature>
<dbReference type="InterPro" id="IPR029044">
    <property type="entry name" value="Nucleotide-diphossugar_trans"/>
</dbReference>
<feature type="transmembrane region" description="Helical" evidence="1">
    <location>
        <begin position="549"/>
        <end position="568"/>
    </location>
</feature>
<feature type="transmembrane region" description="Helical" evidence="1">
    <location>
        <begin position="573"/>
        <end position="592"/>
    </location>
</feature>
<feature type="transmembrane region" description="Helical" evidence="1">
    <location>
        <begin position="636"/>
        <end position="658"/>
    </location>
</feature>
<feature type="transmembrane region" description="Helical" evidence="1">
    <location>
        <begin position="612"/>
        <end position="629"/>
    </location>
</feature>
<keyword evidence="1" id="KW-1133">Transmembrane helix</keyword>
<dbReference type="SUPFAM" id="SSF53448">
    <property type="entry name" value="Nucleotide-diphospho-sugar transferases"/>
    <property type="match status" value="1"/>
</dbReference>